<evidence type="ECO:0000313" key="5">
    <source>
        <dbReference type="Proteomes" id="UP000824041"/>
    </source>
</evidence>
<dbReference type="AlphaFoldDB" id="A0A9D2DUT2"/>
<evidence type="ECO:0000259" key="3">
    <source>
        <dbReference type="Pfam" id="PF17853"/>
    </source>
</evidence>
<evidence type="ECO:0000313" key="4">
    <source>
        <dbReference type="EMBL" id="HIZ23483.1"/>
    </source>
</evidence>
<proteinExistence type="inferred from homology"/>
<dbReference type="Proteomes" id="UP000824041">
    <property type="component" value="Unassembled WGS sequence"/>
</dbReference>
<dbReference type="Pfam" id="PF17853">
    <property type="entry name" value="GGDEF_2"/>
    <property type="match status" value="1"/>
</dbReference>
<dbReference type="InterPro" id="IPR051448">
    <property type="entry name" value="CdaR-like_regulators"/>
</dbReference>
<dbReference type="Gene3D" id="1.10.10.2840">
    <property type="entry name" value="PucR C-terminal helix-turn-helix domain"/>
    <property type="match status" value="1"/>
</dbReference>
<dbReference type="Pfam" id="PF13556">
    <property type="entry name" value="HTH_30"/>
    <property type="match status" value="1"/>
</dbReference>
<dbReference type="PANTHER" id="PTHR33744">
    <property type="entry name" value="CARBOHYDRATE DIACID REGULATOR"/>
    <property type="match status" value="1"/>
</dbReference>
<dbReference type="InterPro" id="IPR042070">
    <property type="entry name" value="PucR_C-HTH_sf"/>
</dbReference>
<gene>
    <name evidence="4" type="ORF">IAA21_11930</name>
</gene>
<dbReference type="EMBL" id="DXBU01000157">
    <property type="protein sequence ID" value="HIZ23483.1"/>
    <property type="molecule type" value="Genomic_DNA"/>
</dbReference>
<protein>
    <submittedName>
        <fullName evidence="4">Helix-turn-helix domain-containing protein</fullName>
    </submittedName>
</protein>
<feature type="domain" description="PucR C-terminal helix-turn-helix" evidence="2">
    <location>
        <begin position="445"/>
        <end position="503"/>
    </location>
</feature>
<comment type="similarity">
    <text evidence="1">Belongs to the CdaR family.</text>
</comment>
<name>A0A9D2DUT2_9FIRM</name>
<reference evidence="4" key="2">
    <citation type="submission" date="2021-04" db="EMBL/GenBank/DDBJ databases">
        <authorList>
            <person name="Gilroy R."/>
        </authorList>
    </citation>
    <scope>NUCLEOTIDE SEQUENCE</scope>
    <source>
        <strain evidence="4">14324</strain>
    </source>
</reference>
<accession>A0A9D2DUT2</accession>
<dbReference type="InterPro" id="IPR025736">
    <property type="entry name" value="PucR_C-HTH_dom"/>
</dbReference>
<feature type="domain" description="CdaR GGDEF-like" evidence="3">
    <location>
        <begin position="278"/>
        <end position="391"/>
    </location>
</feature>
<dbReference type="InterPro" id="IPR041522">
    <property type="entry name" value="CdaR_GGDEF"/>
</dbReference>
<evidence type="ECO:0000259" key="2">
    <source>
        <dbReference type="Pfam" id="PF13556"/>
    </source>
</evidence>
<comment type="caution">
    <text evidence="4">The sequence shown here is derived from an EMBL/GenBank/DDBJ whole genome shotgun (WGS) entry which is preliminary data.</text>
</comment>
<reference evidence="4" key="1">
    <citation type="journal article" date="2021" name="PeerJ">
        <title>Extensive microbial diversity within the chicken gut microbiome revealed by metagenomics and culture.</title>
        <authorList>
            <person name="Gilroy R."/>
            <person name="Ravi A."/>
            <person name="Getino M."/>
            <person name="Pursley I."/>
            <person name="Horton D.L."/>
            <person name="Alikhan N.F."/>
            <person name="Baker D."/>
            <person name="Gharbi K."/>
            <person name="Hall N."/>
            <person name="Watson M."/>
            <person name="Adriaenssens E.M."/>
            <person name="Foster-Nyarko E."/>
            <person name="Jarju S."/>
            <person name="Secka A."/>
            <person name="Antonio M."/>
            <person name="Oren A."/>
            <person name="Chaudhuri R.R."/>
            <person name="La Ragione R."/>
            <person name="Hildebrand F."/>
            <person name="Pallen M.J."/>
        </authorList>
    </citation>
    <scope>NUCLEOTIDE SEQUENCE</scope>
    <source>
        <strain evidence="4">14324</strain>
    </source>
</reference>
<evidence type="ECO:0000256" key="1">
    <source>
        <dbReference type="ARBA" id="ARBA00006754"/>
    </source>
</evidence>
<organism evidence="4 5">
    <name type="scientific">Candidatus Blautia faecigallinarum</name>
    <dbReference type="NCBI Taxonomy" id="2838488"/>
    <lineage>
        <taxon>Bacteria</taxon>
        <taxon>Bacillati</taxon>
        <taxon>Bacillota</taxon>
        <taxon>Clostridia</taxon>
        <taxon>Lachnospirales</taxon>
        <taxon>Lachnospiraceae</taxon>
        <taxon>Blautia</taxon>
    </lineage>
</organism>
<sequence length="518" mass="59482">MKLSMEIICANLPAEFSARIKGLKNDGLTLERPEFYIGEPRPFLSGHLYIVSAAELSSHTRTEQGAGIICIGNSLYIEQYKERCSLLLVDASVNPMLLFNSLTKIFNTYESWSEKLYEILNSSASLKEMIACSRPVFENPLFVLNADFHYLVHSDYTDQELEQQAEFRFENKKNLLPLDAFEKFLELHKLSLEERKPILLTVNGSSFLNINLFQDNVYCGCLTIEYYGKKCRAGDEALALYLSRFLTLALKKYTFFPGNEKNVLRQSLRDAINGYQVSLSQRRSLLPLHADGEYVCLTIRFTGPQVQLPVEYLCSLIEAEYPNCVALDHESSIVVCAQLGKKEAENTWYETLKSRFTPVIQSLNFHVGVSSAFKRLEDLRLYYLQTCAALENGRLFAPEEHYYLFEDYALKELIINMIGNLPFKMYYSKGLHLLEEHDAQSSVSYLETLRVYLKHNMSATKTAEALYLNRSTLLERLSRIKSLLHSDLSDPDERLRLQILLKALEIHNEIQDQAHPDT</sequence>